<protein>
    <submittedName>
        <fullName evidence="1">Uncharacterized protein</fullName>
    </submittedName>
</protein>
<gene>
    <name evidence="1" type="ORF">METZ01_LOCUS66413</name>
</gene>
<dbReference type="EMBL" id="UINC01004334">
    <property type="protein sequence ID" value="SVA13559.1"/>
    <property type="molecule type" value="Genomic_DNA"/>
</dbReference>
<accession>A0A381TCT6</accession>
<sequence>MPSARVTRPLAAIAMTVVMTLAGCLGGVGTGDDAIPWDVDYYYIDPPYTYEDARNFTVAGPLNNETWGNSSWTVYGNTHGGNCCEHYLAATKEGWILNFGGEYPTWSTDRGHTWQEYVPGVTPTWPECRNVKMTLPGTEGLGEGSIVQTTTGDIIAMGWFPYPSVTGADQFYAFLYDQDDAEWKWCYARPPEAFYDRSWQVEVVGPVNTIYGSGEYASLVISNFWHQVANRGGQISVDGLNYYNFDFPDRDEELAEIEVDLDFEQLGMEWDFTKPHKEMRAFPVPSGGLYFPSYFDDGSDAYLDTSLNWWTATTANGSSLPSEYCALDSSTALHCVIAGGTVIQHMLSWDGGETWQNRTYNLSGAASELEEWEFHANGVHDLFVLNVRYQGAEGPDVDVAFHVREFSQSLEPDVLTYLGLGDLDSTSGAGNEIRFDFASMGILPDGGAFIAYHDSTDPDPLFGVELLIPKSYGPVAQLYMVGHSH</sequence>
<reference evidence="1" key="1">
    <citation type="submission" date="2018-05" db="EMBL/GenBank/DDBJ databases">
        <authorList>
            <person name="Lanie J.A."/>
            <person name="Ng W.-L."/>
            <person name="Kazmierczak K.M."/>
            <person name="Andrzejewski T.M."/>
            <person name="Davidsen T.M."/>
            <person name="Wayne K.J."/>
            <person name="Tettelin H."/>
            <person name="Glass J.I."/>
            <person name="Rusch D."/>
            <person name="Podicherti R."/>
            <person name="Tsui H.-C.T."/>
            <person name="Winkler M.E."/>
        </authorList>
    </citation>
    <scope>NUCLEOTIDE SEQUENCE</scope>
</reference>
<evidence type="ECO:0000313" key="1">
    <source>
        <dbReference type="EMBL" id="SVA13559.1"/>
    </source>
</evidence>
<dbReference type="AlphaFoldDB" id="A0A381TCT6"/>
<proteinExistence type="predicted"/>
<organism evidence="1">
    <name type="scientific">marine metagenome</name>
    <dbReference type="NCBI Taxonomy" id="408172"/>
    <lineage>
        <taxon>unclassified sequences</taxon>
        <taxon>metagenomes</taxon>
        <taxon>ecological metagenomes</taxon>
    </lineage>
</organism>
<name>A0A381TCT6_9ZZZZ</name>
<dbReference type="PROSITE" id="PS51257">
    <property type="entry name" value="PROKAR_LIPOPROTEIN"/>
    <property type="match status" value="1"/>
</dbReference>